<feature type="transmembrane region" description="Helical" evidence="1">
    <location>
        <begin position="96"/>
        <end position="117"/>
    </location>
</feature>
<dbReference type="GO" id="GO:0009055">
    <property type="term" value="F:electron transfer activity"/>
    <property type="evidence" value="ECO:0007669"/>
    <property type="project" value="InterPro"/>
</dbReference>
<keyword evidence="1" id="KW-0812">Transmembrane</keyword>
<protein>
    <submittedName>
        <fullName evidence="6">DUF1549 domain-containing protein</fullName>
    </submittedName>
</protein>
<feature type="transmembrane region" description="Helical" evidence="1">
    <location>
        <begin position="31"/>
        <end position="52"/>
    </location>
</feature>
<dbReference type="SUPFAM" id="SSF46626">
    <property type="entry name" value="Cytochrome c"/>
    <property type="match status" value="1"/>
</dbReference>
<feature type="transmembrane region" description="Helical" evidence="1">
    <location>
        <begin position="129"/>
        <end position="149"/>
    </location>
</feature>
<dbReference type="InterPro" id="IPR011444">
    <property type="entry name" value="DUF1549"/>
</dbReference>
<dbReference type="PANTHER" id="PTHR35889:SF3">
    <property type="entry name" value="F-BOX DOMAIN-CONTAINING PROTEIN"/>
    <property type="match status" value="1"/>
</dbReference>
<name>A0A953LCK2_9BACT</name>
<comment type="caution">
    <text evidence="6">The sequence shown here is derived from an EMBL/GenBank/DDBJ whole genome shotgun (WGS) entry which is preliminary data.</text>
</comment>
<dbReference type="AlphaFoldDB" id="A0A953LCK2"/>
<feature type="domain" description="DUF1553" evidence="3">
    <location>
        <begin position="550"/>
        <end position="775"/>
    </location>
</feature>
<keyword evidence="1" id="KW-0472">Membrane</keyword>
<dbReference type="Pfam" id="PF07635">
    <property type="entry name" value="PSCyt1"/>
    <property type="match status" value="1"/>
</dbReference>
<evidence type="ECO:0000313" key="7">
    <source>
        <dbReference type="Proteomes" id="UP000753961"/>
    </source>
</evidence>
<feature type="domain" description="DUF1549" evidence="2">
    <location>
        <begin position="322"/>
        <end position="512"/>
    </location>
</feature>
<evidence type="ECO:0000259" key="5">
    <source>
        <dbReference type="Pfam" id="PF09990"/>
    </source>
</evidence>
<feature type="domain" description="Cytochrome C Planctomycete-type" evidence="4">
    <location>
        <begin position="210"/>
        <end position="266"/>
    </location>
</feature>
<organism evidence="6 7">
    <name type="scientific">Membranihabitans marinus</name>
    <dbReference type="NCBI Taxonomy" id="1227546"/>
    <lineage>
        <taxon>Bacteria</taxon>
        <taxon>Pseudomonadati</taxon>
        <taxon>Bacteroidota</taxon>
        <taxon>Saprospiria</taxon>
        <taxon>Saprospirales</taxon>
        <taxon>Saprospiraceae</taxon>
        <taxon>Membranihabitans</taxon>
    </lineage>
</organism>
<evidence type="ECO:0000313" key="6">
    <source>
        <dbReference type="EMBL" id="MBY5959591.1"/>
    </source>
</evidence>
<evidence type="ECO:0000256" key="1">
    <source>
        <dbReference type="SAM" id="Phobius"/>
    </source>
</evidence>
<accession>A0A953LCK2</accession>
<dbReference type="Gene3D" id="1.10.760.10">
    <property type="entry name" value="Cytochrome c-like domain"/>
    <property type="match status" value="1"/>
</dbReference>
<dbReference type="InterPro" id="IPR019251">
    <property type="entry name" value="DUF2231_TM"/>
</dbReference>
<feature type="domain" description="DUF2231" evidence="5">
    <location>
        <begin position="28"/>
        <end position="150"/>
    </location>
</feature>
<evidence type="ECO:0000259" key="3">
    <source>
        <dbReference type="Pfam" id="PF07587"/>
    </source>
</evidence>
<dbReference type="EMBL" id="JAHVHU010000016">
    <property type="protein sequence ID" value="MBY5959591.1"/>
    <property type="molecule type" value="Genomic_DNA"/>
</dbReference>
<keyword evidence="7" id="KW-1185">Reference proteome</keyword>
<dbReference type="Pfam" id="PF07587">
    <property type="entry name" value="PSD1"/>
    <property type="match status" value="1"/>
</dbReference>
<dbReference type="Pfam" id="PF09990">
    <property type="entry name" value="DUF2231"/>
    <property type="match status" value="1"/>
</dbReference>
<feature type="transmembrane region" description="Helical" evidence="1">
    <location>
        <begin position="64"/>
        <end position="84"/>
    </location>
</feature>
<dbReference type="InterPro" id="IPR011429">
    <property type="entry name" value="Cyt_c_Planctomycete-type"/>
</dbReference>
<gene>
    <name evidence="6" type="ORF">KUV50_15670</name>
</gene>
<dbReference type="InterPro" id="IPR036909">
    <property type="entry name" value="Cyt_c-like_dom_sf"/>
</dbReference>
<dbReference type="Proteomes" id="UP000753961">
    <property type="component" value="Unassembled WGS sequence"/>
</dbReference>
<dbReference type="InterPro" id="IPR022655">
    <property type="entry name" value="DUF1553"/>
</dbReference>
<sequence>MIALSIPLIQQILLESDPFWLWQFLGRLHPMIVHFPISLLLVAAVLEIISIKQFSSRWRSTIELMLWTGAISAVASAGMGYLLMVQDGYEGAGVDLHQKLGIATAVLSLVALGLHTLEQRQPIRSRIIAYRSTLILSAIALVFTGHYGAMLTHGPDYLTEVLPGASAPPANTAADLNIDLAIYEQDTSAISEQAKLKLLTGVRTVFAHTCYRCHSSDKIKGGLRLDDRKLVFKGGENGPVITAGDPENSELIRRISLPKGHDDVMPNKGDLLTPAQIKMISIWVQNGAWWPENAEDLKIFRNAPLAPRYPEWPADTSRFDNKIDVWVDQYFSSKNLSWDEPVDDRTYLRRIYLDIVGLNPSSEEIHQFVEDPHPEKRQKWARELLDQEESYALHWLTFWNDILRNDYTGTGYITKGRYGITEWLFKSLVDNKPYQDMARELLSPDESSKGFIAGIQWRGVVNASQRTEMQAAQNVAQVMLGLNLKCASCHDSFISDWKLKDAYGFANIFSEVTMEINRCDKPTGEMAETRLLWKELGTIDSTASRENRLEEMATKLTDTNNGRLYRTMVNRIWAQLMGRGIVEPVDEMDQLPWSQDLLDWLAVNFVGNGFDLKNLIYTIVTSRAYQLPAIPVDNNLALREEGYTFRGPVLRKITAEQFSDMVSSNFGSLFTSKEMKFNPENRDTNFIRASQVANNAFLTALGRPNREVVVTNRNDQPNLIQALELTNGTRLTQALAQGAEQWKNTYNEPEDLIDHTYMNLLGRLPLSDEKDVALQALGPSPDTNIIQDYFWVMVLHPEVQFIK</sequence>
<evidence type="ECO:0000259" key="2">
    <source>
        <dbReference type="Pfam" id="PF07583"/>
    </source>
</evidence>
<reference evidence="6" key="1">
    <citation type="submission" date="2021-06" db="EMBL/GenBank/DDBJ databases">
        <title>44 bacteria genomes isolated from Dapeng, Shenzhen.</title>
        <authorList>
            <person name="Zheng W."/>
            <person name="Yu S."/>
            <person name="Huang Y."/>
        </authorList>
    </citation>
    <scope>NUCLEOTIDE SEQUENCE</scope>
    <source>
        <strain evidence="6">DP5N28-2</strain>
    </source>
</reference>
<evidence type="ECO:0000259" key="4">
    <source>
        <dbReference type="Pfam" id="PF07635"/>
    </source>
</evidence>
<dbReference type="PANTHER" id="PTHR35889">
    <property type="entry name" value="CYCLOINULO-OLIGOSACCHARIDE FRUCTANOTRANSFERASE-RELATED"/>
    <property type="match status" value="1"/>
</dbReference>
<keyword evidence="1" id="KW-1133">Transmembrane helix</keyword>
<dbReference type="RefSeq" id="WP_222581129.1">
    <property type="nucleotide sequence ID" value="NZ_JAHVHU010000016.1"/>
</dbReference>
<proteinExistence type="predicted"/>
<dbReference type="Pfam" id="PF07583">
    <property type="entry name" value="PSCyt2"/>
    <property type="match status" value="1"/>
</dbReference>
<dbReference type="GO" id="GO:0020037">
    <property type="term" value="F:heme binding"/>
    <property type="evidence" value="ECO:0007669"/>
    <property type="project" value="InterPro"/>
</dbReference>